<organism evidence="3">
    <name type="scientific">Anopheles atroparvus</name>
    <name type="common">European mosquito</name>
    <dbReference type="NCBI Taxonomy" id="41427"/>
    <lineage>
        <taxon>Eukaryota</taxon>
        <taxon>Metazoa</taxon>
        <taxon>Ecdysozoa</taxon>
        <taxon>Arthropoda</taxon>
        <taxon>Hexapoda</taxon>
        <taxon>Insecta</taxon>
        <taxon>Pterygota</taxon>
        <taxon>Neoptera</taxon>
        <taxon>Endopterygota</taxon>
        <taxon>Diptera</taxon>
        <taxon>Nematocera</taxon>
        <taxon>Culicoidea</taxon>
        <taxon>Culicidae</taxon>
        <taxon>Anophelinae</taxon>
        <taxon>Anopheles</taxon>
    </lineage>
</organism>
<accession>A0A182JB63</accession>
<evidence type="ECO:0000256" key="2">
    <source>
        <dbReference type="SAM" id="SignalP"/>
    </source>
</evidence>
<evidence type="ECO:0000256" key="1">
    <source>
        <dbReference type="SAM" id="MobiDB-lite"/>
    </source>
</evidence>
<keyword evidence="2" id="KW-0732">Signal</keyword>
<reference evidence="3" key="1">
    <citation type="submission" date="2022-08" db="UniProtKB">
        <authorList>
            <consortium name="EnsemblMetazoa"/>
        </authorList>
    </citation>
    <scope>IDENTIFICATION</scope>
    <source>
        <strain evidence="3">EBRO</strain>
    </source>
</reference>
<sequence length="236" mass="23872">MAAIPIKTSGRLMQLLIGGVCLVLLLRDHTAGATIPTIDNIVKILQSPVVQQLILPRPLVAADTGFVGGEAADESAPANPAKKPPKDEKKPMDEENHPSPASSTNDAAKAARDETVRSFLIPRTRALPGCPLCDASVYGYCDEKVYHDACCCGSINGAAPFGGGGGFGGGGFGGGGFGGGGFGGGGFGGGGFGDDYGGFGGHGGGRGCGYQGCSYLFANSCYEHQLIVNCCCNSPY</sequence>
<dbReference type="AlphaFoldDB" id="A0A182JB63"/>
<feature type="compositionally biased region" description="Basic and acidic residues" evidence="1">
    <location>
        <begin position="84"/>
        <end position="97"/>
    </location>
</feature>
<proteinExistence type="predicted"/>
<evidence type="ECO:0000313" key="3">
    <source>
        <dbReference type="EnsemblMetazoa" id="AATE014797-PA.1"/>
    </source>
</evidence>
<feature type="chain" id="PRO_5043500960" evidence="2">
    <location>
        <begin position="34"/>
        <end position="236"/>
    </location>
</feature>
<protein>
    <submittedName>
        <fullName evidence="3">Uncharacterized protein</fullName>
    </submittedName>
</protein>
<feature type="region of interest" description="Disordered" evidence="1">
    <location>
        <begin position="70"/>
        <end position="109"/>
    </location>
</feature>
<dbReference type="EnsemblMetazoa" id="AATE014797-RA">
    <property type="protein sequence ID" value="AATE014797-PA.1"/>
    <property type="gene ID" value="AATE014797"/>
</dbReference>
<name>A0A182JB63_ANOAO</name>
<feature type="signal peptide" evidence="2">
    <location>
        <begin position="1"/>
        <end position="33"/>
    </location>
</feature>
<dbReference type="VEuPathDB" id="VectorBase:AATE014797"/>